<dbReference type="PANTHER" id="PTHR14221">
    <property type="entry name" value="WD REPEAT DOMAIN 44"/>
    <property type="match status" value="1"/>
</dbReference>
<evidence type="ECO:0000313" key="5">
    <source>
        <dbReference type="EMBL" id="KAK9904882.1"/>
    </source>
</evidence>
<evidence type="ECO:0008006" key="7">
    <source>
        <dbReference type="Google" id="ProtNLM"/>
    </source>
</evidence>
<reference evidence="5 6" key="1">
    <citation type="journal article" date="2024" name="Nat. Commun.">
        <title>Phylogenomics reveals the evolutionary origins of lichenization in chlorophyte algae.</title>
        <authorList>
            <person name="Puginier C."/>
            <person name="Libourel C."/>
            <person name="Otte J."/>
            <person name="Skaloud P."/>
            <person name="Haon M."/>
            <person name="Grisel S."/>
            <person name="Petersen M."/>
            <person name="Berrin J.G."/>
            <person name="Delaux P.M."/>
            <person name="Dal Grande F."/>
            <person name="Keller J."/>
        </authorList>
    </citation>
    <scope>NUCLEOTIDE SEQUENCE [LARGE SCALE GENOMIC DNA]</scope>
    <source>
        <strain evidence="5 6">SAG 216-7</strain>
    </source>
</reference>
<feature type="region of interest" description="Disordered" evidence="4">
    <location>
        <begin position="117"/>
        <end position="149"/>
    </location>
</feature>
<evidence type="ECO:0000256" key="1">
    <source>
        <dbReference type="ARBA" id="ARBA00022574"/>
    </source>
</evidence>
<dbReference type="PROSITE" id="PS50082">
    <property type="entry name" value="WD_REPEATS_2"/>
    <property type="match status" value="3"/>
</dbReference>
<comment type="caution">
    <text evidence="5">The sequence shown here is derived from an EMBL/GenBank/DDBJ whole genome shotgun (WGS) entry which is preliminary data.</text>
</comment>
<organism evidence="5 6">
    <name type="scientific">Coccomyxa subellipsoidea</name>
    <dbReference type="NCBI Taxonomy" id="248742"/>
    <lineage>
        <taxon>Eukaryota</taxon>
        <taxon>Viridiplantae</taxon>
        <taxon>Chlorophyta</taxon>
        <taxon>core chlorophytes</taxon>
        <taxon>Trebouxiophyceae</taxon>
        <taxon>Trebouxiophyceae incertae sedis</taxon>
        <taxon>Coccomyxaceae</taxon>
        <taxon>Coccomyxa</taxon>
    </lineage>
</organism>
<dbReference type="CDD" id="cd00200">
    <property type="entry name" value="WD40"/>
    <property type="match status" value="1"/>
</dbReference>
<sequence>MPEGVERSGQLEEGSPKQEDRLARDSLDDSVVVKDLDTGRAINVLKKYTIRDLNTGQLFVVDAEPAAPSEVLSELGSPKTAFELVTDVSSGREMSMEEFDRALGLHTALEAARKKFREEGVNRSVSGSSEGSGPPRGGENGNAQGDRKKTASAWLKRHFFGGSSKSRLGPKRNSGGMESDDSTVSTSPSHAMDTGSSFSRLSSGPASPSGRGPDKPVKVQAHSKLVKELTHLCVIQELNAHNGVIWTMKFSKNGKYLASAGQDAAVRVWEVCLKRGESENAEEEARSAANGDSGDDGASTSASDLDCPVLRVAPYRTFAGHTADVLDLAWSKSQFLLTASMDKTVRLWHISMDDCLRVFKHTDFVTSLDFHPVDDKYFISGSIDGKVRVWNIPEQRVVDWADVHEMVTATAFAPDGRRAVVGTMKGRCRFYQCEPSFKLEYQAQIDVKNRRGNTSRGRKITGMQFMPKDPSQLLITSNDSRVRLYDGFTLRTKYKGHHNRNTQIRGTFSHDGAFLICGSDDGWVYVWTTGGDDDKAALQEKSASYECFHAHNDIVTVALFAPKTARRVHRIPSRGSNAPAKVGVVEQLNRLGLRGKLSKEQEADAARVGEAAVRSERALGQVILTAGYNGEIKVFENLGAPQWLHCS</sequence>
<feature type="repeat" description="WD" evidence="3">
    <location>
        <begin position="358"/>
        <end position="392"/>
    </location>
</feature>
<dbReference type="InterPro" id="IPR020472">
    <property type="entry name" value="WD40_PAC1"/>
</dbReference>
<feature type="region of interest" description="Disordered" evidence="4">
    <location>
        <begin position="280"/>
        <end position="302"/>
    </location>
</feature>
<keyword evidence="1 3" id="KW-0853">WD repeat</keyword>
<evidence type="ECO:0000256" key="4">
    <source>
        <dbReference type="SAM" id="MobiDB-lite"/>
    </source>
</evidence>
<dbReference type="Proteomes" id="UP001491310">
    <property type="component" value="Unassembled WGS sequence"/>
</dbReference>
<dbReference type="PROSITE" id="PS00678">
    <property type="entry name" value="WD_REPEATS_1"/>
    <property type="match status" value="1"/>
</dbReference>
<dbReference type="InterPro" id="IPR036322">
    <property type="entry name" value="WD40_repeat_dom_sf"/>
</dbReference>
<dbReference type="InterPro" id="IPR019775">
    <property type="entry name" value="WD40_repeat_CS"/>
</dbReference>
<dbReference type="Pfam" id="PF00400">
    <property type="entry name" value="WD40"/>
    <property type="match status" value="4"/>
</dbReference>
<feature type="repeat" description="WD" evidence="3">
    <location>
        <begin position="238"/>
        <end position="271"/>
    </location>
</feature>
<feature type="region of interest" description="Disordered" evidence="4">
    <location>
        <begin position="161"/>
        <end position="219"/>
    </location>
</feature>
<dbReference type="Gene3D" id="2.130.10.10">
    <property type="entry name" value="YVTN repeat-like/Quinoprotein amine dehydrogenase"/>
    <property type="match status" value="1"/>
</dbReference>
<dbReference type="PANTHER" id="PTHR14221:SF0">
    <property type="entry name" value="WD REPEAT-CONTAINING PROTEIN 44"/>
    <property type="match status" value="1"/>
</dbReference>
<accession>A0ABR2YGE1</accession>
<keyword evidence="2" id="KW-0677">Repeat</keyword>
<keyword evidence="6" id="KW-1185">Reference proteome</keyword>
<proteinExistence type="predicted"/>
<name>A0ABR2YGE1_9CHLO</name>
<protein>
    <recommendedName>
        <fullName evidence="7">WD40 repeat-like protein</fullName>
    </recommendedName>
</protein>
<dbReference type="SUPFAM" id="SSF50978">
    <property type="entry name" value="WD40 repeat-like"/>
    <property type="match status" value="1"/>
</dbReference>
<gene>
    <name evidence="5" type="ORF">WJX75_004776</name>
</gene>
<dbReference type="PROSITE" id="PS50294">
    <property type="entry name" value="WD_REPEATS_REGION"/>
    <property type="match status" value="3"/>
</dbReference>
<dbReference type="InterPro" id="IPR001680">
    <property type="entry name" value="WD40_rpt"/>
</dbReference>
<feature type="region of interest" description="Disordered" evidence="4">
    <location>
        <begin position="1"/>
        <end position="27"/>
    </location>
</feature>
<evidence type="ECO:0000256" key="3">
    <source>
        <dbReference type="PROSITE-ProRule" id="PRU00221"/>
    </source>
</evidence>
<evidence type="ECO:0000313" key="6">
    <source>
        <dbReference type="Proteomes" id="UP001491310"/>
    </source>
</evidence>
<dbReference type="InterPro" id="IPR040324">
    <property type="entry name" value="WDR44/Dgr2"/>
</dbReference>
<feature type="compositionally biased region" description="Low complexity" evidence="4">
    <location>
        <begin position="195"/>
        <end position="211"/>
    </location>
</feature>
<dbReference type="EMBL" id="JALJOT010000012">
    <property type="protein sequence ID" value="KAK9904882.1"/>
    <property type="molecule type" value="Genomic_DNA"/>
</dbReference>
<feature type="repeat" description="WD" evidence="3">
    <location>
        <begin position="318"/>
        <end position="358"/>
    </location>
</feature>
<feature type="compositionally biased region" description="Low complexity" evidence="4">
    <location>
        <begin position="122"/>
        <end position="133"/>
    </location>
</feature>
<dbReference type="InterPro" id="IPR015943">
    <property type="entry name" value="WD40/YVTN_repeat-like_dom_sf"/>
</dbReference>
<dbReference type="SMART" id="SM00320">
    <property type="entry name" value="WD40"/>
    <property type="match status" value="7"/>
</dbReference>
<evidence type="ECO:0000256" key="2">
    <source>
        <dbReference type="ARBA" id="ARBA00022737"/>
    </source>
</evidence>
<dbReference type="PRINTS" id="PR00320">
    <property type="entry name" value="GPROTEINBRPT"/>
</dbReference>
<feature type="compositionally biased region" description="Low complexity" evidence="4">
    <location>
        <begin position="287"/>
        <end position="302"/>
    </location>
</feature>